<accession>A0A0K0FLW8</accession>
<dbReference type="AlphaFoldDB" id="A0A0K0FLW8"/>
<evidence type="ECO:0000313" key="1">
    <source>
        <dbReference type="Proteomes" id="UP000035680"/>
    </source>
</evidence>
<sequence>MDILCTKNHSFKCFVLPAHISKEAQLSLKYILYKNFNIPPVNILCSYEENENFKYLIPIDTCNDNDECVKVVSKSENLQFTMRGCRKKLFLKKSGNKEISRKYIQERTCQASINPIVCGCSGDRCNSKNIIA</sequence>
<reference evidence="1" key="1">
    <citation type="submission" date="2014-07" db="EMBL/GenBank/DDBJ databases">
        <authorList>
            <person name="Martin A.A"/>
            <person name="De Silva N."/>
        </authorList>
    </citation>
    <scope>NUCLEOTIDE SEQUENCE</scope>
</reference>
<keyword evidence="1" id="KW-1185">Reference proteome</keyword>
<dbReference type="WBParaSite" id="SVE_1000752650.1">
    <property type="protein sequence ID" value="SVE_1000752650.1"/>
    <property type="gene ID" value="SVE_1000752650"/>
</dbReference>
<protein>
    <submittedName>
        <fullName evidence="2">Protein quiver</fullName>
    </submittedName>
</protein>
<proteinExistence type="predicted"/>
<name>A0A0K0FLW8_STRVS</name>
<organism evidence="1 2">
    <name type="scientific">Strongyloides venezuelensis</name>
    <name type="common">Threadworm</name>
    <dbReference type="NCBI Taxonomy" id="75913"/>
    <lineage>
        <taxon>Eukaryota</taxon>
        <taxon>Metazoa</taxon>
        <taxon>Ecdysozoa</taxon>
        <taxon>Nematoda</taxon>
        <taxon>Chromadorea</taxon>
        <taxon>Rhabditida</taxon>
        <taxon>Tylenchina</taxon>
        <taxon>Panagrolaimomorpha</taxon>
        <taxon>Strongyloidoidea</taxon>
        <taxon>Strongyloididae</taxon>
        <taxon>Strongyloides</taxon>
    </lineage>
</organism>
<reference evidence="2" key="2">
    <citation type="submission" date="2015-08" db="UniProtKB">
        <authorList>
            <consortium name="WormBaseParasite"/>
        </authorList>
    </citation>
    <scope>IDENTIFICATION</scope>
</reference>
<dbReference type="Proteomes" id="UP000035680">
    <property type="component" value="Unassembled WGS sequence"/>
</dbReference>
<evidence type="ECO:0000313" key="2">
    <source>
        <dbReference type="WBParaSite" id="SVE_1000752650.1"/>
    </source>
</evidence>